<name>A0ABQ4YU39_9ASTR</name>
<accession>A0ABQ4YU39</accession>
<proteinExistence type="predicted"/>
<comment type="caution">
    <text evidence="1">The sequence shown here is derived from an EMBL/GenBank/DDBJ whole genome shotgun (WGS) entry which is preliminary data.</text>
</comment>
<evidence type="ECO:0000313" key="1">
    <source>
        <dbReference type="EMBL" id="GJS80283.1"/>
    </source>
</evidence>
<sequence length="164" mass="19275">MYCVVYRGMGREYVSLCLLVQVLWMRTQLTGDYGFSQFNKESNSTVISKSAIAISCKNRSITQELTHRCRLPFHTGTRGMGTIEICLFCTRRFDYHWKILFSNALPVDIFKIYVRALQTQIVVLQRQRIEDSDRLTQHIQHEHDRLREFKRTKYVALEDADSSS</sequence>
<organism evidence="1 2">
    <name type="scientific">Tanacetum coccineum</name>
    <dbReference type="NCBI Taxonomy" id="301880"/>
    <lineage>
        <taxon>Eukaryota</taxon>
        <taxon>Viridiplantae</taxon>
        <taxon>Streptophyta</taxon>
        <taxon>Embryophyta</taxon>
        <taxon>Tracheophyta</taxon>
        <taxon>Spermatophyta</taxon>
        <taxon>Magnoliopsida</taxon>
        <taxon>eudicotyledons</taxon>
        <taxon>Gunneridae</taxon>
        <taxon>Pentapetalae</taxon>
        <taxon>asterids</taxon>
        <taxon>campanulids</taxon>
        <taxon>Asterales</taxon>
        <taxon>Asteraceae</taxon>
        <taxon>Asteroideae</taxon>
        <taxon>Anthemideae</taxon>
        <taxon>Anthemidinae</taxon>
        <taxon>Tanacetum</taxon>
    </lineage>
</organism>
<reference evidence="1" key="1">
    <citation type="journal article" date="2022" name="Int. J. Mol. Sci.">
        <title>Draft Genome of Tanacetum Coccineum: Genomic Comparison of Closely Related Tanacetum-Family Plants.</title>
        <authorList>
            <person name="Yamashiro T."/>
            <person name="Shiraishi A."/>
            <person name="Nakayama K."/>
            <person name="Satake H."/>
        </authorList>
    </citation>
    <scope>NUCLEOTIDE SEQUENCE</scope>
</reference>
<evidence type="ECO:0000313" key="2">
    <source>
        <dbReference type="Proteomes" id="UP001151760"/>
    </source>
</evidence>
<protein>
    <submittedName>
        <fullName evidence="1">Uncharacterized protein</fullName>
    </submittedName>
</protein>
<dbReference type="EMBL" id="BQNB010010659">
    <property type="protein sequence ID" value="GJS80283.1"/>
    <property type="molecule type" value="Genomic_DNA"/>
</dbReference>
<reference evidence="1" key="2">
    <citation type="submission" date="2022-01" db="EMBL/GenBank/DDBJ databases">
        <authorList>
            <person name="Yamashiro T."/>
            <person name="Shiraishi A."/>
            <person name="Satake H."/>
            <person name="Nakayama K."/>
        </authorList>
    </citation>
    <scope>NUCLEOTIDE SEQUENCE</scope>
</reference>
<gene>
    <name evidence="1" type="ORF">Tco_0730164</name>
</gene>
<keyword evidence="2" id="KW-1185">Reference proteome</keyword>
<dbReference type="Proteomes" id="UP001151760">
    <property type="component" value="Unassembled WGS sequence"/>
</dbReference>